<dbReference type="GO" id="GO:0046912">
    <property type="term" value="F:acyltransferase activity, acyl groups converted into alkyl on transfer"/>
    <property type="evidence" value="ECO:0007669"/>
    <property type="project" value="InterPro"/>
</dbReference>
<protein>
    <recommendedName>
        <fullName evidence="3">Pyruvate carboxyltransferase domain-containing protein</fullName>
    </recommendedName>
</protein>
<evidence type="ECO:0000256" key="2">
    <source>
        <dbReference type="ARBA" id="ARBA00048263"/>
    </source>
</evidence>
<accession>A0A385SRA6</accession>
<dbReference type="PANTHER" id="PTHR43538">
    <property type="entry name" value="ALPHA-IPM SYNTHASE/HOMOCITRATE SYNTHASE"/>
    <property type="match status" value="1"/>
</dbReference>
<reference evidence="5" key="1">
    <citation type="submission" date="2018-09" db="EMBL/GenBank/DDBJ databases">
        <title>Chryseolinea sp. KIS68-18 isolated from soil.</title>
        <authorList>
            <person name="Weon H.-Y."/>
            <person name="Kwon S.-W."/>
            <person name="Lee S.A."/>
        </authorList>
    </citation>
    <scope>NUCLEOTIDE SEQUENCE [LARGE SCALE GENOMIC DNA]</scope>
    <source>
        <strain evidence="5">KIS68-18</strain>
    </source>
</reference>
<dbReference type="Pfam" id="PF00682">
    <property type="entry name" value="HMGL-like"/>
    <property type="match status" value="1"/>
</dbReference>
<dbReference type="KEGG" id="chk:D4L85_22110"/>
<keyword evidence="5" id="KW-1185">Reference proteome</keyword>
<dbReference type="AlphaFoldDB" id="A0A385SRA6"/>
<evidence type="ECO:0000259" key="3">
    <source>
        <dbReference type="PROSITE" id="PS50991"/>
    </source>
</evidence>
<comment type="catalytic activity">
    <reaction evidence="2">
        <text>pyruvate + acetyl-CoA + H2O = (3R)-citramalate + CoA + H(+)</text>
        <dbReference type="Rhea" id="RHEA:19045"/>
        <dbReference type="ChEBI" id="CHEBI:15361"/>
        <dbReference type="ChEBI" id="CHEBI:15377"/>
        <dbReference type="ChEBI" id="CHEBI:15378"/>
        <dbReference type="ChEBI" id="CHEBI:30934"/>
        <dbReference type="ChEBI" id="CHEBI:57287"/>
        <dbReference type="ChEBI" id="CHEBI:57288"/>
        <dbReference type="EC" id="2.3.3.21"/>
    </reaction>
</comment>
<dbReference type="SUPFAM" id="SSF51569">
    <property type="entry name" value="Aldolase"/>
    <property type="match status" value="1"/>
</dbReference>
<comment type="pathway">
    <text evidence="1">Amino-acid biosynthesis.</text>
</comment>
<sequence>MKILDCTLRDGGYYTEWDFHQELVHSYFTSFNELPIDYLEIGYRSNPMKEYLGEYFYCPDYVLEKVKKLSNKRLVIILNEKDVRPEHLDNLLSPCKGFIDMVRIALDPENLGRALKLAEGIKRMGFEVGFNVMYMSKWKQYGNFLSQIKEVDGVADYFYMVDSYGGVYPQDIKETIDLVKQRTSCKIGFHGHNNLELALINSLTAVEHGAAIIDATVTGMGRGAGNLKTELLLTALNAKEGKKVDFNALSNVVDAFENLQKHHGWGTNLPYMVSGANSLPQKDVMEWVTRRFYSFNSIIRALNNQKEKVQDNQKLPVFQPSKKYGQVIIVGGGPNAKLHQQAVKEFIRTLDNPCLIHASSKNAANYEDISADQFFCLVGNEGHRLESVFHNLSHFNGQCVLPPFPRKMGTYVPAAISDKSFELESITFTDRLQDSHTALALQTALALGAREIHLVGYDGYQESTISQLEKNLSDENEFLIDAFKKSQGPSLHSLTPTNYKNLPVASVYSYLV</sequence>
<dbReference type="Proteomes" id="UP000266183">
    <property type="component" value="Chromosome"/>
</dbReference>
<dbReference type="OrthoDB" id="9804858at2"/>
<dbReference type="PROSITE" id="PS50991">
    <property type="entry name" value="PYR_CT"/>
    <property type="match status" value="1"/>
</dbReference>
<evidence type="ECO:0000313" key="5">
    <source>
        <dbReference type="Proteomes" id="UP000266183"/>
    </source>
</evidence>
<dbReference type="InterPro" id="IPR000891">
    <property type="entry name" value="PYR_CT"/>
</dbReference>
<evidence type="ECO:0000256" key="1">
    <source>
        <dbReference type="ARBA" id="ARBA00029440"/>
    </source>
</evidence>
<dbReference type="GO" id="GO:0019752">
    <property type="term" value="P:carboxylic acid metabolic process"/>
    <property type="evidence" value="ECO:0007669"/>
    <property type="project" value="InterPro"/>
</dbReference>
<dbReference type="PANTHER" id="PTHR43538:SF1">
    <property type="entry name" value="(R)-CITRAMALATE SYNTHASE"/>
    <property type="match status" value="1"/>
</dbReference>
<dbReference type="Gene3D" id="3.20.20.70">
    <property type="entry name" value="Aldolase class I"/>
    <property type="match status" value="1"/>
</dbReference>
<dbReference type="InterPro" id="IPR005675">
    <property type="entry name" value="Citramal_synthase"/>
</dbReference>
<dbReference type="CDD" id="cd07944">
    <property type="entry name" value="DRE_TIM_HOA_like"/>
    <property type="match status" value="1"/>
</dbReference>
<organism evidence="4 5">
    <name type="scientific">Chryseolinea soli</name>
    <dbReference type="NCBI Taxonomy" id="2321403"/>
    <lineage>
        <taxon>Bacteria</taxon>
        <taxon>Pseudomonadati</taxon>
        <taxon>Bacteroidota</taxon>
        <taxon>Cytophagia</taxon>
        <taxon>Cytophagales</taxon>
        <taxon>Fulvivirgaceae</taxon>
        <taxon>Chryseolinea</taxon>
    </lineage>
</organism>
<dbReference type="RefSeq" id="WP_119756348.1">
    <property type="nucleotide sequence ID" value="NZ_CP032382.1"/>
</dbReference>
<feature type="domain" description="Pyruvate carboxyltransferase" evidence="3">
    <location>
        <begin position="1"/>
        <end position="250"/>
    </location>
</feature>
<dbReference type="InterPro" id="IPR013785">
    <property type="entry name" value="Aldolase_TIM"/>
</dbReference>
<dbReference type="EMBL" id="CP032382">
    <property type="protein sequence ID" value="AYB33106.1"/>
    <property type="molecule type" value="Genomic_DNA"/>
</dbReference>
<evidence type="ECO:0000313" key="4">
    <source>
        <dbReference type="EMBL" id="AYB33106.1"/>
    </source>
</evidence>
<name>A0A385SRA6_9BACT</name>
<proteinExistence type="predicted"/>
<dbReference type="GO" id="GO:0043714">
    <property type="term" value="F:(R)-citramalate synthase activity"/>
    <property type="evidence" value="ECO:0007669"/>
    <property type="project" value="UniProtKB-EC"/>
</dbReference>
<gene>
    <name evidence="4" type="ORF">D4L85_22110</name>
</gene>